<dbReference type="Pfam" id="PF08646">
    <property type="entry name" value="Rep_fac-A_C"/>
    <property type="match status" value="1"/>
</dbReference>
<keyword evidence="3" id="KW-0863">Zinc-finger</keyword>
<feature type="region of interest" description="Disordered" evidence="6">
    <location>
        <begin position="503"/>
        <end position="541"/>
    </location>
</feature>
<name>A0A444X7L4_ARAHY</name>
<dbReference type="Pfam" id="PF02721">
    <property type="entry name" value="DUF223"/>
    <property type="match status" value="1"/>
</dbReference>
<comment type="similarity">
    <text evidence="1">Belongs to the replication factor A protein 1 family.</text>
</comment>
<comment type="caution">
    <text evidence="9">The sequence shown here is derived from an EMBL/GenBank/DDBJ whole genome shotgun (WGS) entry which is preliminary data.</text>
</comment>
<proteinExistence type="inferred from homology"/>
<feature type="region of interest" description="Disordered" evidence="6">
    <location>
        <begin position="434"/>
        <end position="475"/>
    </location>
</feature>
<gene>
    <name evidence="9" type="ORF">Ahy_B10g105272</name>
</gene>
<sequence length="602" mass="67358">MDRDIVSRDTKLKATVNVSNNVIYGFDPVGDPIHCTVSKNSIVIFRSVICEHEIYSMKNFIVQNYGKSTRTTPHKYKLSFYIQTFMSRLTLDTFLFNLFRFTKYTEIVSMALVVAQNHLIDCIGHVVAKEDARDLVTKTGQHTKHMVVYLKHLEKNKMKCTLFGNFVDEVVTFLHRPDCEPLVIVAYLFKPYVYLNDVNIQSSFDPSRVYCNANFSAVISFKKRYANMINSEGPISLLFRESILLRVKANLFVSDEISRETIPIKSMEEVLNLDHVVGTIISIDVGLKDWFYVSCNTYPRKVQPNKNCYWCDHCRKVGFNGALKYRLAVILTDGTGSIKVTLWNSEAKAIVGKSASEIHDPSDIYLGSLYPKAFHAIIERKYLFKLPVIFRNIRSVDQGYNVVKISDDESLMDLYWTKSSASVNIGSFSTSLGGGSHDGDHSFSTTLGGTGQLETESEANGLDSPTESKCESVHATPTKSVVDEVVENAAMVGICIPDGQGSSNKTFKRNAENRSILRVSSQQGSTHRKQSSGKTYGSSTSSDTFECLFQFANYGFDGLGIGRCSPMAKGTYYSPNGAIFEGNPIVKKMHKLSFETNSLRGK</sequence>
<evidence type="ECO:0000259" key="8">
    <source>
        <dbReference type="Pfam" id="PF08646"/>
    </source>
</evidence>
<dbReference type="InterPro" id="IPR012340">
    <property type="entry name" value="NA-bd_OB-fold"/>
</dbReference>
<dbReference type="AlphaFoldDB" id="A0A444X7L4"/>
<dbReference type="GO" id="GO:0008270">
    <property type="term" value="F:zinc ion binding"/>
    <property type="evidence" value="ECO:0007669"/>
    <property type="project" value="UniProtKB-KW"/>
</dbReference>
<evidence type="ECO:0000313" key="10">
    <source>
        <dbReference type="Proteomes" id="UP000289738"/>
    </source>
</evidence>
<dbReference type="InterPro" id="IPR013955">
    <property type="entry name" value="Rep_factor-A_C"/>
</dbReference>
<dbReference type="EMBL" id="SDMP01000020">
    <property type="protein sequence ID" value="RYQ85690.1"/>
    <property type="molecule type" value="Genomic_DNA"/>
</dbReference>
<accession>A0A444X7L4</accession>
<organism evidence="9 10">
    <name type="scientific">Arachis hypogaea</name>
    <name type="common">Peanut</name>
    <dbReference type="NCBI Taxonomy" id="3818"/>
    <lineage>
        <taxon>Eukaryota</taxon>
        <taxon>Viridiplantae</taxon>
        <taxon>Streptophyta</taxon>
        <taxon>Embryophyta</taxon>
        <taxon>Tracheophyta</taxon>
        <taxon>Spermatophyta</taxon>
        <taxon>Magnoliopsida</taxon>
        <taxon>eudicotyledons</taxon>
        <taxon>Gunneridae</taxon>
        <taxon>Pentapetalae</taxon>
        <taxon>rosids</taxon>
        <taxon>fabids</taxon>
        <taxon>Fabales</taxon>
        <taxon>Fabaceae</taxon>
        <taxon>Papilionoideae</taxon>
        <taxon>50 kb inversion clade</taxon>
        <taxon>dalbergioids sensu lato</taxon>
        <taxon>Dalbergieae</taxon>
        <taxon>Pterocarpus clade</taxon>
        <taxon>Arachis</taxon>
    </lineage>
</organism>
<dbReference type="SUPFAM" id="SSF50249">
    <property type="entry name" value="Nucleic acid-binding proteins"/>
    <property type="match status" value="3"/>
</dbReference>
<dbReference type="InterPro" id="IPR047192">
    <property type="entry name" value="Euk_RPA1_DBD_C"/>
</dbReference>
<evidence type="ECO:0000313" key="9">
    <source>
        <dbReference type="EMBL" id="RYQ85690.1"/>
    </source>
</evidence>
<dbReference type="GO" id="GO:0003677">
    <property type="term" value="F:DNA binding"/>
    <property type="evidence" value="ECO:0007669"/>
    <property type="project" value="UniProtKB-KW"/>
</dbReference>
<dbReference type="PANTHER" id="PTHR47165:SF4">
    <property type="entry name" value="OS03G0429900 PROTEIN"/>
    <property type="match status" value="1"/>
</dbReference>
<keyword evidence="2" id="KW-0479">Metal-binding</keyword>
<evidence type="ECO:0008006" key="11">
    <source>
        <dbReference type="Google" id="ProtNLM"/>
    </source>
</evidence>
<evidence type="ECO:0000256" key="4">
    <source>
        <dbReference type="ARBA" id="ARBA00022833"/>
    </source>
</evidence>
<dbReference type="CDD" id="cd04476">
    <property type="entry name" value="RPA1_DBD_C"/>
    <property type="match status" value="1"/>
</dbReference>
<dbReference type="STRING" id="3818.A0A444X7L4"/>
<evidence type="ECO:0000256" key="6">
    <source>
        <dbReference type="SAM" id="MobiDB-lite"/>
    </source>
</evidence>
<evidence type="ECO:0000256" key="5">
    <source>
        <dbReference type="ARBA" id="ARBA00023125"/>
    </source>
</evidence>
<feature type="compositionally biased region" description="Low complexity" evidence="6">
    <location>
        <begin position="532"/>
        <end position="541"/>
    </location>
</feature>
<evidence type="ECO:0000259" key="7">
    <source>
        <dbReference type="Pfam" id="PF02721"/>
    </source>
</evidence>
<feature type="domain" description="Replication factor A C-terminal" evidence="8">
    <location>
        <begin position="288"/>
        <end position="387"/>
    </location>
</feature>
<evidence type="ECO:0000256" key="1">
    <source>
        <dbReference type="ARBA" id="ARBA00005690"/>
    </source>
</evidence>
<evidence type="ECO:0000256" key="3">
    <source>
        <dbReference type="ARBA" id="ARBA00022771"/>
    </source>
</evidence>
<keyword evidence="10" id="KW-1185">Reference proteome</keyword>
<dbReference type="PANTHER" id="PTHR47165">
    <property type="entry name" value="OS03G0429900 PROTEIN"/>
    <property type="match status" value="1"/>
</dbReference>
<dbReference type="InterPro" id="IPR003871">
    <property type="entry name" value="RFA1B/D_OB_1st"/>
</dbReference>
<feature type="domain" description="Replication protein A 70 kDa DNA-binding subunit B/D first OB fold" evidence="7">
    <location>
        <begin position="27"/>
        <end position="86"/>
    </location>
</feature>
<reference evidence="9 10" key="1">
    <citation type="submission" date="2019-01" db="EMBL/GenBank/DDBJ databases">
        <title>Sequencing of cultivated peanut Arachis hypogaea provides insights into genome evolution and oil improvement.</title>
        <authorList>
            <person name="Chen X."/>
        </authorList>
    </citation>
    <scope>NUCLEOTIDE SEQUENCE [LARGE SCALE GENOMIC DNA]</scope>
    <source>
        <strain evidence="10">cv. Fuhuasheng</strain>
        <tissue evidence="9">Leaves</tissue>
    </source>
</reference>
<dbReference type="Gene3D" id="2.40.50.140">
    <property type="entry name" value="Nucleic acid-binding proteins"/>
    <property type="match status" value="3"/>
</dbReference>
<dbReference type="Proteomes" id="UP000289738">
    <property type="component" value="Chromosome B10"/>
</dbReference>
<protein>
    <recommendedName>
        <fullName evidence="11">Replication factor A C-terminal domain-containing protein</fullName>
    </recommendedName>
</protein>
<evidence type="ECO:0000256" key="2">
    <source>
        <dbReference type="ARBA" id="ARBA00022723"/>
    </source>
</evidence>
<keyword evidence="5" id="KW-0238">DNA-binding</keyword>
<keyword evidence="4" id="KW-0862">Zinc</keyword>